<evidence type="ECO:0000256" key="3">
    <source>
        <dbReference type="ARBA" id="ARBA00022630"/>
    </source>
</evidence>
<evidence type="ECO:0000259" key="6">
    <source>
        <dbReference type="PROSITE" id="PS51387"/>
    </source>
</evidence>
<dbReference type="InterPro" id="IPR016169">
    <property type="entry name" value="FAD-bd_PCMH_sub2"/>
</dbReference>
<dbReference type="AlphaFoldDB" id="A0A6A5YAT0"/>
<organism evidence="7 8">
    <name type="scientific">Aaosphaeria arxii CBS 175.79</name>
    <dbReference type="NCBI Taxonomy" id="1450172"/>
    <lineage>
        <taxon>Eukaryota</taxon>
        <taxon>Fungi</taxon>
        <taxon>Dikarya</taxon>
        <taxon>Ascomycota</taxon>
        <taxon>Pezizomycotina</taxon>
        <taxon>Dothideomycetes</taxon>
        <taxon>Pleosporomycetidae</taxon>
        <taxon>Pleosporales</taxon>
        <taxon>Pleosporales incertae sedis</taxon>
        <taxon>Aaosphaeria</taxon>
    </lineage>
</organism>
<reference evidence="7" key="1">
    <citation type="journal article" date="2020" name="Stud. Mycol.">
        <title>101 Dothideomycetes genomes: a test case for predicting lifestyles and emergence of pathogens.</title>
        <authorList>
            <person name="Haridas S."/>
            <person name="Albert R."/>
            <person name="Binder M."/>
            <person name="Bloem J."/>
            <person name="Labutti K."/>
            <person name="Salamov A."/>
            <person name="Andreopoulos B."/>
            <person name="Baker S."/>
            <person name="Barry K."/>
            <person name="Bills G."/>
            <person name="Bluhm B."/>
            <person name="Cannon C."/>
            <person name="Castanera R."/>
            <person name="Culley D."/>
            <person name="Daum C."/>
            <person name="Ezra D."/>
            <person name="Gonzalez J."/>
            <person name="Henrissat B."/>
            <person name="Kuo A."/>
            <person name="Liang C."/>
            <person name="Lipzen A."/>
            <person name="Lutzoni F."/>
            <person name="Magnuson J."/>
            <person name="Mondo S."/>
            <person name="Nolan M."/>
            <person name="Ohm R."/>
            <person name="Pangilinan J."/>
            <person name="Park H.-J."/>
            <person name="Ramirez L."/>
            <person name="Alfaro M."/>
            <person name="Sun H."/>
            <person name="Tritt A."/>
            <person name="Yoshinaga Y."/>
            <person name="Zwiers L.-H."/>
            <person name="Turgeon B."/>
            <person name="Goodwin S."/>
            <person name="Spatafora J."/>
            <person name="Crous P."/>
            <person name="Grigoriev I."/>
        </authorList>
    </citation>
    <scope>NUCLEOTIDE SEQUENCE</scope>
    <source>
        <strain evidence="7">CBS 175.79</strain>
    </source>
</reference>
<evidence type="ECO:0000256" key="4">
    <source>
        <dbReference type="ARBA" id="ARBA00022827"/>
    </source>
</evidence>
<dbReference type="PANTHER" id="PTHR42973:SF39">
    <property type="entry name" value="FAD-BINDING PCMH-TYPE DOMAIN-CONTAINING PROTEIN"/>
    <property type="match status" value="1"/>
</dbReference>
<dbReference type="RefSeq" id="XP_033390672.1">
    <property type="nucleotide sequence ID" value="XM_033531606.1"/>
</dbReference>
<keyword evidence="5" id="KW-0560">Oxidoreductase</keyword>
<protein>
    <submittedName>
        <fullName evidence="7">FAD binding domain-containing protein</fullName>
    </submittedName>
</protein>
<dbReference type="Proteomes" id="UP000799778">
    <property type="component" value="Unassembled WGS sequence"/>
</dbReference>
<dbReference type="PANTHER" id="PTHR42973">
    <property type="entry name" value="BINDING OXIDOREDUCTASE, PUTATIVE (AFU_ORTHOLOGUE AFUA_1G17690)-RELATED"/>
    <property type="match status" value="1"/>
</dbReference>
<accession>A0A6A5YAT0</accession>
<evidence type="ECO:0000313" key="8">
    <source>
        <dbReference type="Proteomes" id="UP000799778"/>
    </source>
</evidence>
<gene>
    <name evidence="7" type="ORF">BU24DRAFT_458191</name>
</gene>
<dbReference type="Gene3D" id="3.30.465.10">
    <property type="match status" value="1"/>
</dbReference>
<evidence type="ECO:0000256" key="5">
    <source>
        <dbReference type="ARBA" id="ARBA00023002"/>
    </source>
</evidence>
<dbReference type="OrthoDB" id="2151789at2759"/>
<keyword evidence="8" id="KW-1185">Reference proteome</keyword>
<evidence type="ECO:0000256" key="2">
    <source>
        <dbReference type="ARBA" id="ARBA00005466"/>
    </source>
</evidence>
<dbReference type="GO" id="GO:0016491">
    <property type="term" value="F:oxidoreductase activity"/>
    <property type="evidence" value="ECO:0007669"/>
    <property type="project" value="UniProtKB-KW"/>
</dbReference>
<dbReference type="GeneID" id="54289003"/>
<name>A0A6A5YAT0_9PLEO</name>
<sequence length="475" mass="51615">MAKSPNVFGVLEPLLKTLKPSEVVKQDSAEYSTHTQPFAAQNDLYPSVALVPEDTQSLSRIIHFLYTSKLDFNIRGHGLKSPSAHDVIISMTRFKGFTFDSTEKTVSVGAGMTWLEVQEQMREVAPDHTVMSARAAHVGVAGSIQLGGISWLSGERGWISDPANFIDAEVVKYDGSVANASDEPDLLFALRGGGGGFGIVTKVTLRAFPYPDKIWSGNIIVLRHELPRFARGLATFISTNPTPSRVSALLIIPSGGEKTEEGFVGGPLTLQGSPLILQVYDANGSEHGREVFRFALEIPGAMEHTSETDSLGVMDLRKSSGQERGAQNMYSASLGLADVDSNTILRGVEWVDNMKTQIGEGSMMIFQLFASSPHLNASPGDCAWPRPTDMKHILLYSTGCDANASSEQSSLARQLAIDAPQQVLGGNSDIHIAPLGLEEFHDPRPTFGAHWEKLVNLRSKYDPERRFKGLIGHEL</sequence>
<proteinExistence type="inferred from homology"/>
<dbReference type="SUPFAM" id="SSF56176">
    <property type="entry name" value="FAD-binding/transporter-associated domain-like"/>
    <property type="match status" value="1"/>
</dbReference>
<dbReference type="InterPro" id="IPR036318">
    <property type="entry name" value="FAD-bd_PCMH-like_sf"/>
</dbReference>
<evidence type="ECO:0000313" key="7">
    <source>
        <dbReference type="EMBL" id="KAF2022333.1"/>
    </source>
</evidence>
<dbReference type="InterPro" id="IPR016166">
    <property type="entry name" value="FAD-bd_PCMH"/>
</dbReference>
<dbReference type="GO" id="GO:0071949">
    <property type="term" value="F:FAD binding"/>
    <property type="evidence" value="ECO:0007669"/>
    <property type="project" value="InterPro"/>
</dbReference>
<dbReference type="PROSITE" id="PS51387">
    <property type="entry name" value="FAD_PCMH"/>
    <property type="match status" value="1"/>
</dbReference>
<dbReference type="InterPro" id="IPR006094">
    <property type="entry name" value="Oxid_FAD_bind_N"/>
</dbReference>
<dbReference type="EMBL" id="ML978066">
    <property type="protein sequence ID" value="KAF2022333.1"/>
    <property type="molecule type" value="Genomic_DNA"/>
</dbReference>
<dbReference type="Pfam" id="PF01565">
    <property type="entry name" value="FAD_binding_4"/>
    <property type="match status" value="1"/>
</dbReference>
<dbReference type="InterPro" id="IPR050416">
    <property type="entry name" value="FAD-linked_Oxidoreductase"/>
</dbReference>
<feature type="domain" description="FAD-binding PCMH-type" evidence="6">
    <location>
        <begin position="42"/>
        <end position="210"/>
    </location>
</feature>
<keyword evidence="4" id="KW-0274">FAD</keyword>
<comment type="cofactor">
    <cofactor evidence="1">
        <name>FAD</name>
        <dbReference type="ChEBI" id="CHEBI:57692"/>
    </cofactor>
</comment>
<evidence type="ECO:0000256" key="1">
    <source>
        <dbReference type="ARBA" id="ARBA00001974"/>
    </source>
</evidence>
<keyword evidence="3" id="KW-0285">Flavoprotein</keyword>
<comment type="similarity">
    <text evidence="2">Belongs to the oxygen-dependent FAD-linked oxidoreductase family.</text>
</comment>